<protein>
    <recommendedName>
        <fullName evidence="8">Sugar phosphate transporter domain-containing protein</fullName>
    </recommendedName>
</protein>
<keyword evidence="4 6" id="KW-0472">Membrane</keyword>
<feature type="transmembrane region" description="Helical" evidence="6">
    <location>
        <begin position="57"/>
        <end position="78"/>
    </location>
</feature>
<evidence type="ECO:0008006" key="8">
    <source>
        <dbReference type="Google" id="ProtNLM"/>
    </source>
</evidence>
<evidence type="ECO:0000256" key="4">
    <source>
        <dbReference type="ARBA" id="ARBA00023136"/>
    </source>
</evidence>
<feature type="transmembrane region" description="Helical" evidence="6">
    <location>
        <begin position="184"/>
        <end position="205"/>
    </location>
</feature>
<dbReference type="EMBL" id="HBIX01034630">
    <property type="protein sequence ID" value="CAE0729837.1"/>
    <property type="molecule type" value="Transcribed_RNA"/>
</dbReference>
<evidence type="ECO:0000256" key="5">
    <source>
        <dbReference type="SAM" id="MobiDB-lite"/>
    </source>
</evidence>
<feature type="transmembrane region" description="Helical" evidence="6">
    <location>
        <begin position="84"/>
        <end position="102"/>
    </location>
</feature>
<dbReference type="Pfam" id="PF04142">
    <property type="entry name" value="Nuc_sug_transp"/>
    <property type="match status" value="1"/>
</dbReference>
<feature type="transmembrane region" description="Helical" evidence="6">
    <location>
        <begin position="284"/>
        <end position="306"/>
    </location>
</feature>
<proteinExistence type="predicted"/>
<evidence type="ECO:0000256" key="3">
    <source>
        <dbReference type="ARBA" id="ARBA00022989"/>
    </source>
</evidence>
<name>A0A7S4EQV8_9STRA</name>
<gene>
    <name evidence="7" type="ORF">PAUS00366_LOCUS22622</name>
</gene>
<evidence type="ECO:0000256" key="1">
    <source>
        <dbReference type="ARBA" id="ARBA00004141"/>
    </source>
</evidence>
<accession>A0A7S4EQV8</accession>
<evidence type="ECO:0000256" key="6">
    <source>
        <dbReference type="SAM" id="Phobius"/>
    </source>
</evidence>
<keyword evidence="3 6" id="KW-1133">Transmembrane helix</keyword>
<dbReference type="AlphaFoldDB" id="A0A7S4EQV8"/>
<feature type="compositionally biased region" description="Polar residues" evidence="5">
    <location>
        <begin position="261"/>
        <end position="275"/>
    </location>
</feature>
<feature type="transmembrane region" description="Helical" evidence="6">
    <location>
        <begin position="321"/>
        <end position="340"/>
    </location>
</feature>
<organism evidence="7">
    <name type="scientific">Pseudo-nitzschia australis</name>
    <dbReference type="NCBI Taxonomy" id="44445"/>
    <lineage>
        <taxon>Eukaryota</taxon>
        <taxon>Sar</taxon>
        <taxon>Stramenopiles</taxon>
        <taxon>Ochrophyta</taxon>
        <taxon>Bacillariophyta</taxon>
        <taxon>Bacillariophyceae</taxon>
        <taxon>Bacillariophycidae</taxon>
        <taxon>Bacillariales</taxon>
        <taxon>Bacillariaceae</taxon>
        <taxon>Pseudo-nitzschia</taxon>
    </lineage>
</organism>
<feature type="region of interest" description="Disordered" evidence="5">
    <location>
        <begin position="247"/>
        <end position="275"/>
    </location>
</feature>
<dbReference type="InterPro" id="IPR007271">
    <property type="entry name" value="Nuc_sug_transpt"/>
</dbReference>
<dbReference type="GO" id="GO:0015165">
    <property type="term" value="F:pyrimidine nucleotide-sugar transmembrane transporter activity"/>
    <property type="evidence" value="ECO:0007669"/>
    <property type="project" value="InterPro"/>
</dbReference>
<feature type="transmembrane region" description="Helical" evidence="6">
    <location>
        <begin position="361"/>
        <end position="378"/>
    </location>
</feature>
<feature type="transmembrane region" description="Helical" evidence="6">
    <location>
        <begin position="211"/>
        <end position="231"/>
    </location>
</feature>
<evidence type="ECO:0000256" key="2">
    <source>
        <dbReference type="ARBA" id="ARBA00022692"/>
    </source>
</evidence>
<evidence type="ECO:0000313" key="7">
    <source>
        <dbReference type="EMBL" id="CAE0729837.1"/>
    </source>
</evidence>
<sequence>MISSATRSTRCRKNKNPIRNLYSFQLFNKIPNENSTENTIESQHTSSSFASFLPSSIISSVGPASLVGGTAAIYTSLLRHPNSTLNQLSFVLMMLLAIQYAIQPRLSRKYISPKIKKQSVALVEEVAKTSFAAVIFFSKPSDEIQSALKDWSLSSSLACAGLPAMLYALQGVLQYVSYQHIDSVTFNGLTQTKTLSAAFCCWLIIGKPQSPLQMVALGILFGSALVFQGYVRVETFWNKSNLKIPADDAPASSVTEESKSEGINSNTARNQTRKMSASKKNDDWWWRGVVPCLGAAFLSGLAGALSQKGLQFTGIRGRDPFLYTIEVSFFSAITLLINMVRSNAFLELEWQKQKNYWNWKTLIPIFIKASSGVITALVHKYAGSVSKGFALMFGLVLSNMIQLRAEQESLQSYQVLGTFMIMLSTWLHFTNPV</sequence>
<comment type="subcellular location">
    <subcellularLocation>
        <location evidence="1">Membrane</location>
        <topology evidence="1">Multi-pass membrane protein</topology>
    </subcellularLocation>
</comment>
<dbReference type="GO" id="GO:0000139">
    <property type="term" value="C:Golgi membrane"/>
    <property type="evidence" value="ECO:0007669"/>
    <property type="project" value="InterPro"/>
</dbReference>
<reference evidence="7" key="1">
    <citation type="submission" date="2021-01" db="EMBL/GenBank/DDBJ databases">
        <authorList>
            <person name="Corre E."/>
            <person name="Pelletier E."/>
            <person name="Niang G."/>
            <person name="Scheremetjew M."/>
            <person name="Finn R."/>
            <person name="Kale V."/>
            <person name="Holt S."/>
            <person name="Cochrane G."/>
            <person name="Meng A."/>
            <person name="Brown T."/>
            <person name="Cohen L."/>
        </authorList>
    </citation>
    <scope>NUCLEOTIDE SEQUENCE</scope>
    <source>
        <strain evidence="7">10249 10 AB</strain>
    </source>
</reference>
<dbReference type="PANTHER" id="PTHR10231">
    <property type="entry name" value="NUCLEOTIDE-SUGAR TRANSMEMBRANE TRANSPORTER"/>
    <property type="match status" value="1"/>
</dbReference>
<keyword evidence="2 6" id="KW-0812">Transmembrane</keyword>